<evidence type="ECO:0008006" key="13">
    <source>
        <dbReference type="Google" id="ProtNLM"/>
    </source>
</evidence>
<dbReference type="PANTHER" id="PTHR46300:SF7">
    <property type="entry name" value="P450, PUTATIVE (EUROFUNG)-RELATED"/>
    <property type="match status" value="1"/>
</dbReference>
<dbReference type="Proteomes" id="UP000663840">
    <property type="component" value="Unassembled WGS sequence"/>
</dbReference>
<keyword evidence="4 9" id="KW-0349">Heme</keyword>
<evidence type="ECO:0000256" key="4">
    <source>
        <dbReference type="ARBA" id="ARBA00022617"/>
    </source>
</evidence>
<evidence type="ECO:0000256" key="8">
    <source>
        <dbReference type="ARBA" id="ARBA00023033"/>
    </source>
</evidence>
<dbReference type="SUPFAM" id="SSF48264">
    <property type="entry name" value="Cytochrome P450"/>
    <property type="match status" value="1"/>
</dbReference>
<feature type="non-terminal residue" evidence="11">
    <location>
        <position position="1"/>
    </location>
</feature>
<dbReference type="AlphaFoldDB" id="A0A8H3A892"/>
<dbReference type="GO" id="GO:0020037">
    <property type="term" value="F:heme binding"/>
    <property type="evidence" value="ECO:0007669"/>
    <property type="project" value="InterPro"/>
</dbReference>
<dbReference type="PANTHER" id="PTHR46300">
    <property type="entry name" value="P450, PUTATIVE (EUROFUNG)-RELATED-RELATED"/>
    <property type="match status" value="1"/>
</dbReference>
<keyword evidence="6 10" id="KW-0560">Oxidoreductase</keyword>
<dbReference type="InterPro" id="IPR002401">
    <property type="entry name" value="Cyt_P450_E_grp-I"/>
</dbReference>
<feature type="binding site" description="axial binding residue" evidence="9">
    <location>
        <position position="411"/>
    </location>
    <ligand>
        <name>heme</name>
        <dbReference type="ChEBI" id="CHEBI:30413"/>
    </ligand>
    <ligandPart>
        <name>Fe</name>
        <dbReference type="ChEBI" id="CHEBI:18248"/>
    </ligandPart>
</feature>
<comment type="cofactor">
    <cofactor evidence="1 9">
        <name>heme</name>
        <dbReference type="ChEBI" id="CHEBI:30413"/>
    </cofactor>
</comment>
<evidence type="ECO:0000256" key="9">
    <source>
        <dbReference type="PIRSR" id="PIRSR602401-1"/>
    </source>
</evidence>
<comment type="pathway">
    <text evidence="2">Secondary metabolite biosynthesis.</text>
</comment>
<keyword evidence="8 10" id="KW-0503">Monooxygenase</keyword>
<sequence>DIVYLELLGQKIIVLNSTEAASDLLNKRSALYSNRPIIPMVTDPDLMNWSGNISLVPHNDTWRLYRRIMNNWLNSRAVTQFCVLQEQQTRQLLRELLKATSHAQPFEYVKNRFFFSMGSLMLQLAYGYKPQTPQDNFFEEAQLAFHNVHVASMQTSFLVNLFPVLSHIPDWFPGTGWKLTAREWRAQQNKAKTEPYEWLKSQVVSLTLFARALSMHPTQKQIKYVKDNGTHQLSLLGPLLKDHVLLSDLSLTDRDERLKEIGIILFGGGTDTSANFLVNFVLAMVLNPHVQVNAQRELDAIIGRAVLPSTSDKERLPYIRNLVDEVLRLYPILPLGLPHKCSQNDTYRDYSIEKGTIMQKLRYNTTLTSLTTRAIGRDPQHYKDPEVFNPDRYLDPNVPRPPVFGWGRRKCPGIHFAENSTFVAAASLLAFFDFSKKKGSDMQEIVPQVELERNSLILELKPFEFELRPRSNEHQQVLIGIIEEQ</sequence>
<dbReference type="Gene3D" id="1.10.630.10">
    <property type="entry name" value="Cytochrome P450"/>
    <property type="match status" value="1"/>
</dbReference>
<dbReference type="PROSITE" id="PS00086">
    <property type="entry name" value="CYTOCHROME_P450"/>
    <property type="match status" value="1"/>
</dbReference>
<dbReference type="GO" id="GO:0016705">
    <property type="term" value="F:oxidoreductase activity, acting on paired donors, with incorporation or reduction of molecular oxygen"/>
    <property type="evidence" value="ECO:0007669"/>
    <property type="project" value="InterPro"/>
</dbReference>
<evidence type="ECO:0000256" key="5">
    <source>
        <dbReference type="ARBA" id="ARBA00022723"/>
    </source>
</evidence>
<dbReference type="InterPro" id="IPR050364">
    <property type="entry name" value="Cytochrome_P450_fung"/>
</dbReference>
<evidence type="ECO:0000256" key="6">
    <source>
        <dbReference type="ARBA" id="ARBA00023002"/>
    </source>
</evidence>
<evidence type="ECO:0000256" key="1">
    <source>
        <dbReference type="ARBA" id="ARBA00001971"/>
    </source>
</evidence>
<protein>
    <recommendedName>
        <fullName evidence="13">O-methylsterigmatocystin oxidoreductase</fullName>
    </recommendedName>
</protein>
<comment type="caution">
    <text evidence="11">The sequence shown here is derived from an EMBL/GenBank/DDBJ whole genome shotgun (WGS) entry which is preliminary data.</text>
</comment>
<reference evidence="11" key="1">
    <citation type="submission" date="2021-01" db="EMBL/GenBank/DDBJ databases">
        <authorList>
            <person name="Kaushik A."/>
        </authorList>
    </citation>
    <scope>NUCLEOTIDE SEQUENCE</scope>
    <source>
        <strain evidence="11">AG1-1A</strain>
    </source>
</reference>
<dbReference type="PRINTS" id="PR00463">
    <property type="entry name" value="EP450I"/>
</dbReference>
<evidence type="ECO:0000256" key="10">
    <source>
        <dbReference type="RuleBase" id="RU000461"/>
    </source>
</evidence>
<dbReference type="GO" id="GO:0004497">
    <property type="term" value="F:monooxygenase activity"/>
    <property type="evidence" value="ECO:0007669"/>
    <property type="project" value="UniProtKB-KW"/>
</dbReference>
<dbReference type="CDD" id="cd11065">
    <property type="entry name" value="CYP64-like"/>
    <property type="match status" value="1"/>
</dbReference>
<evidence type="ECO:0000256" key="2">
    <source>
        <dbReference type="ARBA" id="ARBA00005179"/>
    </source>
</evidence>
<dbReference type="InterPro" id="IPR001128">
    <property type="entry name" value="Cyt_P450"/>
</dbReference>
<dbReference type="Pfam" id="PF00067">
    <property type="entry name" value="p450"/>
    <property type="match status" value="1"/>
</dbReference>
<dbReference type="InterPro" id="IPR036396">
    <property type="entry name" value="Cyt_P450_sf"/>
</dbReference>
<dbReference type="GO" id="GO:0005506">
    <property type="term" value="F:iron ion binding"/>
    <property type="evidence" value="ECO:0007669"/>
    <property type="project" value="InterPro"/>
</dbReference>
<comment type="similarity">
    <text evidence="3 10">Belongs to the cytochrome P450 family.</text>
</comment>
<proteinExistence type="inferred from homology"/>
<organism evidence="11 12">
    <name type="scientific">Rhizoctonia solani</name>
    <dbReference type="NCBI Taxonomy" id="456999"/>
    <lineage>
        <taxon>Eukaryota</taxon>
        <taxon>Fungi</taxon>
        <taxon>Dikarya</taxon>
        <taxon>Basidiomycota</taxon>
        <taxon>Agaricomycotina</taxon>
        <taxon>Agaricomycetes</taxon>
        <taxon>Cantharellales</taxon>
        <taxon>Ceratobasidiaceae</taxon>
        <taxon>Rhizoctonia</taxon>
    </lineage>
</organism>
<evidence type="ECO:0000256" key="3">
    <source>
        <dbReference type="ARBA" id="ARBA00010617"/>
    </source>
</evidence>
<accession>A0A8H3A892</accession>
<dbReference type="InterPro" id="IPR017972">
    <property type="entry name" value="Cyt_P450_CS"/>
</dbReference>
<keyword evidence="5 9" id="KW-0479">Metal-binding</keyword>
<evidence type="ECO:0000313" key="11">
    <source>
        <dbReference type="EMBL" id="CAE6405279.1"/>
    </source>
</evidence>
<keyword evidence="7 9" id="KW-0408">Iron</keyword>
<evidence type="ECO:0000256" key="7">
    <source>
        <dbReference type="ARBA" id="ARBA00023004"/>
    </source>
</evidence>
<dbReference type="EMBL" id="CAJMWR010000854">
    <property type="protein sequence ID" value="CAE6405279.1"/>
    <property type="molecule type" value="Genomic_DNA"/>
</dbReference>
<evidence type="ECO:0000313" key="12">
    <source>
        <dbReference type="Proteomes" id="UP000663840"/>
    </source>
</evidence>
<gene>
    <name evidence="11" type="ORF">RDB_LOCUS39651</name>
</gene>
<name>A0A8H3A892_9AGAM</name>